<feature type="repeat" description="PPR" evidence="3">
    <location>
        <begin position="440"/>
        <end position="474"/>
    </location>
</feature>
<dbReference type="Pfam" id="PF20431">
    <property type="entry name" value="E_motif"/>
    <property type="match status" value="1"/>
</dbReference>
<feature type="repeat" description="PPR" evidence="3">
    <location>
        <begin position="198"/>
        <end position="232"/>
    </location>
</feature>
<dbReference type="FunFam" id="1.25.40.10:FF:000196">
    <property type="entry name" value="Pentatricopeptide repeat-containing protein At4g14850"/>
    <property type="match status" value="1"/>
</dbReference>
<protein>
    <recommendedName>
        <fullName evidence="6">Pentatricopeptide repeat-containing protein</fullName>
    </recommendedName>
</protein>
<reference evidence="4" key="1">
    <citation type="submission" date="2022-08" db="EMBL/GenBank/DDBJ databases">
        <authorList>
            <person name="Gutierrez-Valencia J."/>
        </authorList>
    </citation>
    <scope>NUCLEOTIDE SEQUENCE</scope>
</reference>
<feature type="repeat" description="PPR" evidence="3">
    <location>
        <begin position="475"/>
        <end position="510"/>
    </location>
</feature>
<feature type="repeat" description="PPR" evidence="3">
    <location>
        <begin position="337"/>
        <end position="371"/>
    </location>
</feature>
<dbReference type="AlphaFoldDB" id="A0AAV0HNI1"/>
<dbReference type="PROSITE" id="PS51375">
    <property type="entry name" value="PPR"/>
    <property type="match status" value="5"/>
</dbReference>
<sequence length="620" mass="68408">MQRNRNIVELLDRGLYREAISLHSLLHSAGLPFNGFTFPPLFKACASFDSPLQGQILHAQLLKSGLHLHTHSATALTNMYMKLLLPHDAVKVFAEMPHPNLPSLNAAISGSASIGLCKEAFALFREVGFAGFRPNSVTVASVLTACYSPELCRQVHSWAVKLGVGGDVYVGTALVTAYSGCGEIIVASKLFGEMPNKNVVSFNAFVSGLLDNGMPSSVLNVFKDMRESSSERPNSVILISVLSACSSLLYLQFGKQVHGFMVKTMETLDTKVWTTLVDMYCKCRSWRWAYDVFCELDNRTRNLVTWNSMISGLMLNGQSDTAAKLFGLLESEGLEPDSVTWNSMISGFAQLDKASEAVHFFRKMQASGTIPSLKSVTSLLRACASLSSMQHGKEVHGHAIRTDIQNDEFLATALIDLYMKCGSVSWARKIFDGFYLKPSDPAFWNVMISGYGANGESESGFKIFYQMLKEKMKPNSGTFTAILSLCSHTGQVDKGWQVFKSMTNEYGLIPKPEHFGCMIDLLGRNGRLDEARKLMEIVPEQSTSVFASLLGACRHHLHSDLGEQVAMKLIELDPSDPTPFVMLSNIYAAGGRWTDAERIRMMINDRRLKKLPGYSLMGVA</sequence>
<dbReference type="Gene3D" id="1.25.40.10">
    <property type="entry name" value="Tetratricopeptide repeat domain"/>
    <property type="match status" value="4"/>
</dbReference>
<dbReference type="GO" id="GO:0003723">
    <property type="term" value="F:RNA binding"/>
    <property type="evidence" value="ECO:0007669"/>
    <property type="project" value="InterPro"/>
</dbReference>
<evidence type="ECO:0000313" key="5">
    <source>
        <dbReference type="Proteomes" id="UP001154282"/>
    </source>
</evidence>
<dbReference type="Pfam" id="PF13041">
    <property type="entry name" value="PPR_2"/>
    <property type="match status" value="2"/>
</dbReference>
<comment type="similarity">
    <text evidence="2">Belongs to the PPR family. PCMP-E subfamily.</text>
</comment>
<keyword evidence="5" id="KW-1185">Reference proteome</keyword>
<evidence type="ECO:0000313" key="4">
    <source>
        <dbReference type="EMBL" id="CAI0386817.1"/>
    </source>
</evidence>
<dbReference type="SUPFAM" id="SSF48452">
    <property type="entry name" value="TPR-like"/>
    <property type="match status" value="1"/>
</dbReference>
<gene>
    <name evidence="4" type="ORF">LITE_LOCUS5231</name>
</gene>
<dbReference type="InterPro" id="IPR046960">
    <property type="entry name" value="PPR_At4g14850-like_plant"/>
</dbReference>
<keyword evidence="1" id="KW-0677">Repeat</keyword>
<evidence type="ECO:0000256" key="3">
    <source>
        <dbReference type="PROSITE-ProRule" id="PRU00708"/>
    </source>
</evidence>
<accession>A0AAV0HNI1</accession>
<name>A0AAV0HNI1_9ROSI</name>
<evidence type="ECO:0000256" key="1">
    <source>
        <dbReference type="ARBA" id="ARBA00022737"/>
    </source>
</evidence>
<dbReference type="Pfam" id="PF01535">
    <property type="entry name" value="PPR"/>
    <property type="match status" value="4"/>
</dbReference>
<dbReference type="FunFam" id="1.25.40.10:FF:000090">
    <property type="entry name" value="Pentatricopeptide repeat-containing protein, chloroplastic"/>
    <property type="match status" value="1"/>
</dbReference>
<dbReference type="GO" id="GO:0009451">
    <property type="term" value="P:RNA modification"/>
    <property type="evidence" value="ECO:0007669"/>
    <property type="project" value="InterPro"/>
</dbReference>
<dbReference type="InterPro" id="IPR011990">
    <property type="entry name" value="TPR-like_helical_dom_sf"/>
</dbReference>
<dbReference type="PANTHER" id="PTHR47926:SF424">
    <property type="entry name" value="PENTACOTRIPEPTIDE-REPEAT REGION OF PRORP DOMAIN-CONTAINING PROTEIN"/>
    <property type="match status" value="1"/>
</dbReference>
<dbReference type="EMBL" id="CAMGYJ010000002">
    <property type="protein sequence ID" value="CAI0386817.1"/>
    <property type="molecule type" value="Genomic_DNA"/>
</dbReference>
<dbReference type="InterPro" id="IPR046848">
    <property type="entry name" value="E_motif"/>
</dbReference>
<evidence type="ECO:0008006" key="6">
    <source>
        <dbReference type="Google" id="ProtNLM"/>
    </source>
</evidence>
<comment type="caution">
    <text evidence="4">The sequence shown here is derived from an EMBL/GenBank/DDBJ whole genome shotgun (WGS) entry which is preliminary data.</text>
</comment>
<dbReference type="PANTHER" id="PTHR47926">
    <property type="entry name" value="PENTATRICOPEPTIDE REPEAT-CONTAINING PROTEIN"/>
    <property type="match status" value="1"/>
</dbReference>
<dbReference type="FunFam" id="1.25.40.10:FF:000344">
    <property type="entry name" value="Pentatricopeptide repeat-containing protein"/>
    <property type="match status" value="1"/>
</dbReference>
<dbReference type="FunFam" id="1.25.40.10:FF:001175">
    <property type="entry name" value="Pentatricopeptide repeat-containing protein At1g19720"/>
    <property type="match status" value="1"/>
</dbReference>
<evidence type="ECO:0000256" key="2">
    <source>
        <dbReference type="ARBA" id="ARBA00061659"/>
    </source>
</evidence>
<proteinExistence type="inferred from homology"/>
<dbReference type="InterPro" id="IPR002885">
    <property type="entry name" value="PPR_rpt"/>
</dbReference>
<feature type="repeat" description="PPR" evidence="3">
    <location>
        <begin position="302"/>
        <end position="336"/>
    </location>
</feature>
<organism evidence="4 5">
    <name type="scientific">Linum tenue</name>
    <dbReference type="NCBI Taxonomy" id="586396"/>
    <lineage>
        <taxon>Eukaryota</taxon>
        <taxon>Viridiplantae</taxon>
        <taxon>Streptophyta</taxon>
        <taxon>Embryophyta</taxon>
        <taxon>Tracheophyta</taxon>
        <taxon>Spermatophyta</taxon>
        <taxon>Magnoliopsida</taxon>
        <taxon>eudicotyledons</taxon>
        <taxon>Gunneridae</taxon>
        <taxon>Pentapetalae</taxon>
        <taxon>rosids</taxon>
        <taxon>fabids</taxon>
        <taxon>Malpighiales</taxon>
        <taxon>Linaceae</taxon>
        <taxon>Linum</taxon>
    </lineage>
</organism>
<dbReference type="NCBIfam" id="TIGR00756">
    <property type="entry name" value="PPR"/>
    <property type="match status" value="6"/>
</dbReference>
<dbReference type="Proteomes" id="UP001154282">
    <property type="component" value="Unassembled WGS sequence"/>
</dbReference>